<gene>
    <name evidence="1" type="ORF">LCGC14_2007740</name>
</gene>
<name>A0A0F9F1D1_9ZZZZ</name>
<reference evidence="1" key="1">
    <citation type="journal article" date="2015" name="Nature">
        <title>Complex archaea that bridge the gap between prokaryotes and eukaryotes.</title>
        <authorList>
            <person name="Spang A."/>
            <person name="Saw J.H."/>
            <person name="Jorgensen S.L."/>
            <person name="Zaremba-Niedzwiedzka K."/>
            <person name="Martijn J."/>
            <person name="Lind A.E."/>
            <person name="van Eijk R."/>
            <person name="Schleper C."/>
            <person name="Guy L."/>
            <person name="Ettema T.J."/>
        </authorList>
    </citation>
    <scope>NUCLEOTIDE SEQUENCE</scope>
</reference>
<evidence type="ECO:0000313" key="1">
    <source>
        <dbReference type="EMBL" id="KKL80144.1"/>
    </source>
</evidence>
<organism evidence="1">
    <name type="scientific">marine sediment metagenome</name>
    <dbReference type="NCBI Taxonomy" id="412755"/>
    <lineage>
        <taxon>unclassified sequences</taxon>
        <taxon>metagenomes</taxon>
        <taxon>ecological metagenomes</taxon>
    </lineage>
</organism>
<accession>A0A0F9F1D1</accession>
<feature type="non-terminal residue" evidence="1">
    <location>
        <position position="23"/>
    </location>
</feature>
<sequence length="23" mass="2653">MKYEVRWWATTKEVTKLPAGGSN</sequence>
<dbReference type="EMBL" id="LAZR01022942">
    <property type="protein sequence ID" value="KKL80144.1"/>
    <property type="molecule type" value="Genomic_DNA"/>
</dbReference>
<comment type="caution">
    <text evidence="1">The sequence shown here is derived from an EMBL/GenBank/DDBJ whole genome shotgun (WGS) entry which is preliminary data.</text>
</comment>
<proteinExistence type="predicted"/>
<protein>
    <submittedName>
        <fullName evidence="1">Uncharacterized protein</fullName>
    </submittedName>
</protein>
<dbReference type="AlphaFoldDB" id="A0A0F9F1D1"/>